<feature type="transmembrane region" description="Helical" evidence="5">
    <location>
        <begin position="6"/>
        <end position="24"/>
    </location>
</feature>
<dbReference type="AlphaFoldDB" id="A0A3L9Y435"/>
<keyword evidence="2 5" id="KW-0812">Transmembrane</keyword>
<gene>
    <name evidence="6" type="ORF">D9R08_11575</name>
</gene>
<evidence type="ECO:0000313" key="7">
    <source>
        <dbReference type="Proteomes" id="UP000281343"/>
    </source>
</evidence>
<dbReference type="Proteomes" id="UP000281343">
    <property type="component" value="Unassembled WGS sequence"/>
</dbReference>
<evidence type="ECO:0000256" key="2">
    <source>
        <dbReference type="ARBA" id="ARBA00022692"/>
    </source>
</evidence>
<feature type="transmembrane region" description="Helical" evidence="5">
    <location>
        <begin position="111"/>
        <end position="131"/>
    </location>
</feature>
<evidence type="ECO:0000256" key="1">
    <source>
        <dbReference type="ARBA" id="ARBA00004141"/>
    </source>
</evidence>
<keyword evidence="7" id="KW-1185">Reference proteome</keyword>
<evidence type="ECO:0000256" key="3">
    <source>
        <dbReference type="ARBA" id="ARBA00022989"/>
    </source>
</evidence>
<dbReference type="PANTHER" id="PTHR36926">
    <property type="entry name" value="COLICIN V PRODUCTION PROTEIN"/>
    <property type="match status" value="1"/>
</dbReference>
<evidence type="ECO:0000256" key="5">
    <source>
        <dbReference type="SAM" id="Phobius"/>
    </source>
</evidence>
<dbReference type="InterPro" id="IPR003825">
    <property type="entry name" value="Colicin-V_CvpA"/>
</dbReference>
<dbReference type="PANTHER" id="PTHR36926:SF1">
    <property type="entry name" value="COLICIN V PRODUCTION PROTEIN"/>
    <property type="match status" value="1"/>
</dbReference>
<keyword evidence="4 5" id="KW-0472">Membrane</keyword>
<keyword evidence="3 5" id="KW-1133">Transmembrane helix</keyword>
<reference evidence="6 7" key="1">
    <citation type="submission" date="2018-10" db="EMBL/GenBank/DDBJ databases">
        <authorList>
            <person name="Jung H.S."/>
            <person name="Jeon C.O."/>
        </authorList>
    </citation>
    <scope>NUCLEOTIDE SEQUENCE [LARGE SCALE GENOMIC DNA]</scope>
    <source>
        <strain evidence="6 7">MA-7-27</strain>
    </source>
</reference>
<organism evidence="6 7">
    <name type="scientific">Rhodophyticola porphyridii</name>
    <dbReference type="NCBI Taxonomy" id="1852017"/>
    <lineage>
        <taxon>Bacteria</taxon>
        <taxon>Pseudomonadati</taxon>
        <taxon>Pseudomonadota</taxon>
        <taxon>Alphaproteobacteria</taxon>
        <taxon>Rhodobacterales</taxon>
        <taxon>Roseobacteraceae</taxon>
        <taxon>Rhodophyticola</taxon>
    </lineage>
</organism>
<accession>A0A3L9Y435</accession>
<comment type="subcellular location">
    <subcellularLocation>
        <location evidence="1">Membrane</location>
        <topology evidence="1">Multi-pass membrane protein</topology>
    </subcellularLocation>
</comment>
<proteinExistence type="predicted"/>
<dbReference type="Pfam" id="PF02674">
    <property type="entry name" value="Colicin_V"/>
    <property type="match status" value="1"/>
</dbReference>
<dbReference type="RefSeq" id="WP_121898197.1">
    <property type="nucleotide sequence ID" value="NZ_RCNT01000005.1"/>
</dbReference>
<dbReference type="GO" id="GO:0009403">
    <property type="term" value="P:toxin biosynthetic process"/>
    <property type="evidence" value="ECO:0007669"/>
    <property type="project" value="InterPro"/>
</dbReference>
<dbReference type="InterPro" id="IPR052719">
    <property type="entry name" value="CvpA-like"/>
</dbReference>
<name>A0A3L9Y435_9RHOB</name>
<evidence type="ECO:0000256" key="4">
    <source>
        <dbReference type="ARBA" id="ARBA00023136"/>
    </source>
</evidence>
<comment type="caution">
    <text evidence="6">The sequence shown here is derived from an EMBL/GenBank/DDBJ whole genome shotgun (WGS) entry which is preliminary data.</text>
</comment>
<feature type="transmembrane region" description="Helical" evidence="5">
    <location>
        <begin position="31"/>
        <end position="52"/>
    </location>
</feature>
<evidence type="ECO:0000313" key="6">
    <source>
        <dbReference type="EMBL" id="RMA42088.1"/>
    </source>
</evidence>
<dbReference type="OrthoDB" id="9806894at2"/>
<protein>
    <submittedName>
        <fullName evidence="6">CvpA family protein</fullName>
    </submittedName>
</protein>
<feature type="transmembrane region" description="Helical" evidence="5">
    <location>
        <begin position="72"/>
        <end position="99"/>
    </location>
</feature>
<sequence length="197" mass="20721">MDGFTIIDGVVAGVIVISAILAYSRGFVREVMAIVGWIIAAVVAFIFAPTAFPLVDEIPYLGTFIGGSNELGIIVAFAGVFAIALVIVSIFTPLFASAVQRSVLGGLDAGLGFLFGVARGILLTVVALIVYDRVSGDQAVPMVDDSRTAQIFGQLQDRIEAQIPSNAPAWILDRYEELINSTESATDEPAAPETTGN</sequence>
<dbReference type="EMBL" id="RCNT01000005">
    <property type="protein sequence ID" value="RMA42088.1"/>
    <property type="molecule type" value="Genomic_DNA"/>
</dbReference>
<dbReference type="GO" id="GO:0016020">
    <property type="term" value="C:membrane"/>
    <property type="evidence" value="ECO:0007669"/>
    <property type="project" value="UniProtKB-SubCell"/>
</dbReference>